<protein>
    <submittedName>
        <fullName evidence="1">Uncharacterized protein</fullName>
    </submittedName>
</protein>
<sequence>MKKRFLPVIFLTCLRRCAKGSNTTIEVCFHWVGLMIWGVTRHPRRYPVFVIGLSSPDKPYLKSRENEERRTHITSRLSFALSMFPTAAFVASAPNLLIGMICTLDEYAQYGWQGANSIPRVFATYALESQETQLCTEAEWTKSTDSTSKCNYDRLNGRGGMLVDQ</sequence>
<evidence type="ECO:0000313" key="1">
    <source>
        <dbReference type="EMBL" id="TFK68807.1"/>
    </source>
</evidence>
<proteinExistence type="predicted"/>
<organism evidence="1 2">
    <name type="scientific">Pluteus cervinus</name>
    <dbReference type="NCBI Taxonomy" id="181527"/>
    <lineage>
        <taxon>Eukaryota</taxon>
        <taxon>Fungi</taxon>
        <taxon>Dikarya</taxon>
        <taxon>Basidiomycota</taxon>
        <taxon>Agaricomycotina</taxon>
        <taxon>Agaricomycetes</taxon>
        <taxon>Agaricomycetidae</taxon>
        <taxon>Agaricales</taxon>
        <taxon>Pluteineae</taxon>
        <taxon>Pluteaceae</taxon>
        <taxon>Pluteus</taxon>
    </lineage>
</organism>
<dbReference type="EMBL" id="ML208343">
    <property type="protein sequence ID" value="TFK68807.1"/>
    <property type="molecule type" value="Genomic_DNA"/>
</dbReference>
<keyword evidence="2" id="KW-1185">Reference proteome</keyword>
<dbReference type="Proteomes" id="UP000308600">
    <property type="component" value="Unassembled WGS sequence"/>
</dbReference>
<accession>A0ACD3ATD5</accession>
<name>A0ACD3ATD5_9AGAR</name>
<reference evidence="1 2" key="1">
    <citation type="journal article" date="2019" name="Nat. Ecol. Evol.">
        <title>Megaphylogeny resolves global patterns of mushroom evolution.</title>
        <authorList>
            <person name="Varga T."/>
            <person name="Krizsan K."/>
            <person name="Foldi C."/>
            <person name="Dima B."/>
            <person name="Sanchez-Garcia M."/>
            <person name="Sanchez-Ramirez S."/>
            <person name="Szollosi G.J."/>
            <person name="Szarkandi J.G."/>
            <person name="Papp V."/>
            <person name="Albert L."/>
            <person name="Andreopoulos W."/>
            <person name="Angelini C."/>
            <person name="Antonin V."/>
            <person name="Barry K.W."/>
            <person name="Bougher N.L."/>
            <person name="Buchanan P."/>
            <person name="Buyck B."/>
            <person name="Bense V."/>
            <person name="Catcheside P."/>
            <person name="Chovatia M."/>
            <person name="Cooper J."/>
            <person name="Damon W."/>
            <person name="Desjardin D."/>
            <person name="Finy P."/>
            <person name="Geml J."/>
            <person name="Haridas S."/>
            <person name="Hughes K."/>
            <person name="Justo A."/>
            <person name="Karasinski D."/>
            <person name="Kautmanova I."/>
            <person name="Kiss B."/>
            <person name="Kocsube S."/>
            <person name="Kotiranta H."/>
            <person name="LaButti K.M."/>
            <person name="Lechner B.E."/>
            <person name="Liimatainen K."/>
            <person name="Lipzen A."/>
            <person name="Lukacs Z."/>
            <person name="Mihaltcheva S."/>
            <person name="Morgado L.N."/>
            <person name="Niskanen T."/>
            <person name="Noordeloos M.E."/>
            <person name="Ohm R.A."/>
            <person name="Ortiz-Santana B."/>
            <person name="Ovrebo C."/>
            <person name="Racz N."/>
            <person name="Riley R."/>
            <person name="Savchenko A."/>
            <person name="Shiryaev A."/>
            <person name="Soop K."/>
            <person name="Spirin V."/>
            <person name="Szebenyi C."/>
            <person name="Tomsovsky M."/>
            <person name="Tulloss R.E."/>
            <person name="Uehling J."/>
            <person name="Grigoriev I.V."/>
            <person name="Vagvolgyi C."/>
            <person name="Papp T."/>
            <person name="Martin F.M."/>
            <person name="Miettinen O."/>
            <person name="Hibbett D.S."/>
            <person name="Nagy L.G."/>
        </authorList>
    </citation>
    <scope>NUCLEOTIDE SEQUENCE [LARGE SCALE GENOMIC DNA]</scope>
    <source>
        <strain evidence="1 2">NL-1719</strain>
    </source>
</reference>
<gene>
    <name evidence="1" type="ORF">BDN72DRAFT_648985</name>
</gene>
<evidence type="ECO:0000313" key="2">
    <source>
        <dbReference type="Proteomes" id="UP000308600"/>
    </source>
</evidence>